<dbReference type="STRING" id="1034345.GCA_000236865_00018"/>
<dbReference type="SUPFAM" id="SSF56059">
    <property type="entry name" value="Glutathione synthetase ATP-binding domain-like"/>
    <property type="match status" value="1"/>
</dbReference>
<comment type="caution">
    <text evidence="1">The sequence shown here is derived from an EMBL/GenBank/DDBJ whole genome shotgun (WGS) entry which is preliminary data.</text>
</comment>
<dbReference type="RefSeq" id="WP_042433793.1">
    <property type="nucleotide sequence ID" value="NZ_CABKQR010000001.1"/>
</dbReference>
<organism evidence="1 2">
    <name type="scientific">Senegalimassilia anaerobia</name>
    <dbReference type="NCBI Taxonomy" id="1473216"/>
    <lineage>
        <taxon>Bacteria</taxon>
        <taxon>Bacillati</taxon>
        <taxon>Actinomycetota</taxon>
        <taxon>Coriobacteriia</taxon>
        <taxon>Coriobacteriales</taxon>
        <taxon>Coriobacteriaceae</taxon>
        <taxon>Senegalimassilia</taxon>
    </lineage>
</organism>
<keyword evidence="2" id="KW-1185">Reference proteome</keyword>
<sequence>MTHTAPQPADQPVFKNAAYTQEYIDIAESLDGDIPGRRAARAYMDSSTAIVHHRVVSTSFVPKLYDAASRQVMREVVETTHRILCKVMQHYLDDAEYRKIFDYDPRLAELILVPRGYDALLPFARFDIFLDENTGDVAFCEFNGDGSSGMNENREITHSVEETATFKEFARRHHVEGCELFDAWVREFAAIYATYEHRVENPRFAICDYLQNGVVDEFHLFAKRFTEAGHPCTVCDVRDLTFDGEVLRDKEGQPVHAIWRRCVTNDVLEFWDESQALIEAVKAQKVALIGSFAGHIVHDKQIFEALFNPATQAFLTPEEIAFVERTVPQTRYLDEKEVDLDAVRADKDAWIIKPTDAYGAADVYAGCFQTQEQWEQIIEKFANGAAGAPFLVQRYITPFKTQILTPDDGIADMADDQVQREPVLYNNLEGLYCYNGTFQGIFSRLGPFPTISKPMKGITCATIWVD</sequence>
<keyword evidence="1" id="KW-0436">Ligase</keyword>
<gene>
    <name evidence="1" type="ORF">C1880_08850</name>
</gene>
<accession>A0A369L6H2</accession>
<dbReference type="EMBL" id="PPTP01000009">
    <property type="protein sequence ID" value="RDB54439.1"/>
    <property type="molecule type" value="Genomic_DNA"/>
</dbReference>
<dbReference type="GeneID" id="82935487"/>
<protein>
    <submittedName>
        <fullName evidence="1">Carboxylate--amine ligase</fullName>
    </submittedName>
</protein>
<dbReference type="Proteomes" id="UP000253792">
    <property type="component" value="Unassembled WGS sequence"/>
</dbReference>
<dbReference type="AlphaFoldDB" id="A0A369L6H2"/>
<evidence type="ECO:0000313" key="1">
    <source>
        <dbReference type="EMBL" id="RDB54439.1"/>
    </source>
</evidence>
<reference evidence="1 2" key="1">
    <citation type="journal article" date="2018" name="Elife">
        <title>Discovery and characterization of a prevalent human gut bacterial enzyme sufficient for the inactivation of a family of plant toxins.</title>
        <authorList>
            <person name="Koppel N."/>
            <person name="Bisanz J.E."/>
            <person name="Pandelia M.E."/>
            <person name="Turnbaugh P.J."/>
            <person name="Balskus E.P."/>
        </authorList>
    </citation>
    <scope>NUCLEOTIDE SEQUENCE [LARGE SCALE GENOMIC DNA]</scope>
    <source>
        <strain evidence="2">anaerobia AP69FAA</strain>
    </source>
</reference>
<name>A0A369L6H2_9ACTN</name>
<evidence type="ECO:0000313" key="2">
    <source>
        <dbReference type="Proteomes" id="UP000253792"/>
    </source>
</evidence>
<proteinExistence type="predicted"/>
<dbReference type="OrthoDB" id="9771802at2"/>
<dbReference type="GO" id="GO:0016874">
    <property type="term" value="F:ligase activity"/>
    <property type="evidence" value="ECO:0007669"/>
    <property type="project" value="UniProtKB-KW"/>
</dbReference>